<evidence type="ECO:0000259" key="7">
    <source>
        <dbReference type="PROSITE" id="PS50157"/>
    </source>
</evidence>
<keyword evidence="10" id="KW-1185">Reference proteome</keyword>
<dbReference type="GO" id="GO:0008270">
    <property type="term" value="F:zinc ion binding"/>
    <property type="evidence" value="ECO:0007669"/>
    <property type="project" value="UniProtKB-KW"/>
</dbReference>
<dbReference type="Proteomes" id="UP000014760">
    <property type="component" value="Unassembled WGS sequence"/>
</dbReference>
<feature type="domain" description="C2H2-type" evidence="7">
    <location>
        <begin position="208"/>
        <end position="236"/>
    </location>
</feature>
<dbReference type="EMBL" id="KB309537">
    <property type="protein sequence ID" value="ELT94142.1"/>
    <property type="molecule type" value="Genomic_DNA"/>
</dbReference>
<dbReference type="PROSITE" id="PS50157">
    <property type="entry name" value="ZINC_FINGER_C2H2_2"/>
    <property type="match status" value="3"/>
</dbReference>
<evidence type="ECO:0000256" key="6">
    <source>
        <dbReference type="SAM" id="MobiDB-lite"/>
    </source>
</evidence>
<evidence type="ECO:0000256" key="3">
    <source>
        <dbReference type="ARBA" id="ARBA00022771"/>
    </source>
</evidence>
<evidence type="ECO:0000313" key="9">
    <source>
        <dbReference type="EnsemblMetazoa" id="CapteP214119"/>
    </source>
</evidence>
<protein>
    <recommendedName>
        <fullName evidence="7">C2H2-type domain-containing protein</fullName>
    </recommendedName>
</protein>
<accession>R7TKV2</accession>
<evidence type="ECO:0000313" key="8">
    <source>
        <dbReference type="EMBL" id="ELT94142.1"/>
    </source>
</evidence>
<dbReference type="SMART" id="SM00355">
    <property type="entry name" value="ZnF_C2H2"/>
    <property type="match status" value="12"/>
</dbReference>
<keyword evidence="2" id="KW-0677">Repeat</keyword>
<reference evidence="9" key="3">
    <citation type="submission" date="2015-06" db="UniProtKB">
        <authorList>
            <consortium name="EnsemblMetazoa"/>
        </authorList>
    </citation>
    <scope>IDENTIFICATION</scope>
</reference>
<sequence length="739" mass="84855">MSNDSPSKPVEHPLLPPKKHDQPLLYTPRNERYLRNMMENSNSSLPIACNPQSSLLYLAYKLRKAQLEMNGNVQGAVAGQAYDRKNPPPPVPRPVSAPVASAKPQTATVAKPKPLQAPSLWPFLVDGKCPDNFDFFPYSVGGKFYVPQPMTDRERSNVEAKAINVTIKMSPQIKIGKNVVESKDGKGDEESEGSFQNVPSIAGVLYKYGCPVCDYETSNKSHLRRHQAALHDLLLPYVCSICEKEFVRIEQVKRHFEEEHPKDEYDPKLCHRLIKAEEEQQEEEVDKVAGEELVEKVEMKEEKQRGSVDVFMSMPNTASLPPETLRCPKCTFTSNGNAGLLRRHMTAAHPKCKEFICPQCHCKTNSRERLLAHMKTHDKLICIYCKCVTFNIPDYQVHVRECSRQNRSKIRATQFKCKFCHVIMPNKTLLCQHAYKRHLVELEFCSLCEFNTGSKKIYEDHMRSHTDQSFHNPPTSLAMYACSICYKRFRTRREKHEHFNKVHTIAPKRCDQCSFHSTNAKFLKMHKYLHANNTCTYKGCSYCTDCSDTMEAHLIKHGQANHKPLPYNVGSFKCPVCKVPAYRYRKSYFHHMKNHPKDVCCPLCHEVFYTVEMMRDHMLMWHDHLNLDDSEPPLEEGIDQDPIHIESDEDDVIMLEEQSEEEEQEEEEEEEEERAVSPIVIEPREDDDFAAMSRKRASSIALSLMSSKRKPVVVLVPLKMESFQSPNGFLSSPVKSNSA</sequence>
<feature type="region of interest" description="Disordered" evidence="6">
    <location>
        <begin position="1"/>
        <end position="25"/>
    </location>
</feature>
<proteinExistence type="predicted"/>
<keyword evidence="4" id="KW-0862">Zinc</keyword>
<dbReference type="SUPFAM" id="SSF57667">
    <property type="entry name" value="beta-beta-alpha zinc fingers"/>
    <property type="match status" value="1"/>
</dbReference>
<dbReference type="InterPro" id="IPR013087">
    <property type="entry name" value="Znf_C2H2_type"/>
</dbReference>
<dbReference type="AlphaFoldDB" id="R7TKV2"/>
<keyword evidence="1" id="KW-0479">Metal-binding</keyword>
<organism evidence="8">
    <name type="scientific">Capitella teleta</name>
    <name type="common">Polychaete worm</name>
    <dbReference type="NCBI Taxonomy" id="283909"/>
    <lineage>
        <taxon>Eukaryota</taxon>
        <taxon>Metazoa</taxon>
        <taxon>Spiralia</taxon>
        <taxon>Lophotrochozoa</taxon>
        <taxon>Annelida</taxon>
        <taxon>Polychaeta</taxon>
        <taxon>Sedentaria</taxon>
        <taxon>Scolecida</taxon>
        <taxon>Capitellidae</taxon>
        <taxon>Capitella</taxon>
    </lineage>
</organism>
<dbReference type="PANTHER" id="PTHR24379">
    <property type="entry name" value="KRAB AND ZINC FINGER DOMAIN-CONTAINING"/>
    <property type="match status" value="1"/>
</dbReference>
<evidence type="ECO:0000256" key="4">
    <source>
        <dbReference type="ARBA" id="ARBA00022833"/>
    </source>
</evidence>
<dbReference type="STRING" id="283909.R7TKV2"/>
<dbReference type="OMA" id="CDICGDD"/>
<feature type="domain" description="C2H2-type" evidence="7">
    <location>
        <begin position="480"/>
        <end position="504"/>
    </location>
</feature>
<dbReference type="Gene3D" id="3.30.160.60">
    <property type="entry name" value="Classic Zinc Finger"/>
    <property type="match status" value="3"/>
</dbReference>
<dbReference type="EnsemblMetazoa" id="CapteT214119">
    <property type="protein sequence ID" value="CapteP214119"/>
    <property type="gene ID" value="CapteG214119"/>
</dbReference>
<keyword evidence="3 5" id="KW-0863">Zinc-finger</keyword>
<reference evidence="8 10" key="2">
    <citation type="journal article" date="2013" name="Nature">
        <title>Insights into bilaterian evolution from three spiralian genomes.</title>
        <authorList>
            <person name="Simakov O."/>
            <person name="Marletaz F."/>
            <person name="Cho S.J."/>
            <person name="Edsinger-Gonzales E."/>
            <person name="Havlak P."/>
            <person name="Hellsten U."/>
            <person name="Kuo D.H."/>
            <person name="Larsson T."/>
            <person name="Lv J."/>
            <person name="Arendt D."/>
            <person name="Savage R."/>
            <person name="Osoegawa K."/>
            <person name="de Jong P."/>
            <person name="Grimwood J."/>
            <person name="Chapman J.A."/>
            <person name="Shapiro H."/>
            <person name="Aerts A."/>
            <person name="Otillar R.P."/>
            <person name="Terry A.Y."/>
            <person name="Boore J.L."/>
            <person name="Grigoriev I.V."/>
            <person name="Lindberg D.R."/>
            <person name="Seaver E.C."/>
            <person name="Weisblat D.A."/>
            <person name="Putnam N.H."/>
            <person name="Rokhsar D.S."/>
        </authorList>
    </citation>
    <scope>NUCLEOTIDE SEQUENCE</scope>
    <source>
        <strain evidence="8 10">I ESC-2004</strain>
    </source>
</reference>
<dbReference type="EMBL" id="AMQN01000320">
    <property type="status" value="NOT_ANNOTATED_CDS"/>
    <property type="molecule type" value="Genomic_DNA"/>
</dbReference>
<dbReference type="PANTHER" id="PTHR24379:SF117">
    <property type="entry name" value="ZINC FINGER PROTEIN WECKLE"/>
    <property type="match status" value="1"/>
</dbReference>
<reference evidence="10" key="1">
    <citation type="submission" date="2012-12" db="EMBL/GenBank/DDBJ databases">
        <authorList>
            <person name="Hellsten U."/>
            <person name="Grimwood J."/>
            <person name="Chapman J.A."/>
            <person name="Shapiro H."/>
            <person name="Aerts A."/>
            <person name="Otillar R.P."/>
            <person name="Terry A.Y."/>
            <person name="Boore J.L."/>
            <person name="Simakov O."/>
            <person name="Marletaz F."/>
            <person name="Cho S.-J."/>
            <person name="Edsinger-Gonzales E."/>
            <person name="Havlak P."/>
            <person name="Kuo D.-H."/>
            <person name="Larsson T."/>
            <person name="Lv J."/>
            <person name="Arendt D."/>
            <person name="Savage R."/>
            <person name="Osoegawa K."/>
            <person name="de Jong P."/>
            <person name="Lindberg D.R."/>
            <person name="Seaver E.C."/>
            <person name="Weisblat D.A."/>
            <person name="Putnam N.H."/>
            <person name="Grigoriev I.V."/>
            <person name="Rokhsar D.S."/>
        </authorList>
    </citation>
    <scope>NUCLEOTIDE SEQUENCE</scope>
    <source>
        <strain evidence="10">I ESC-2004</strain>
    </source>
</reference>
<name>R7TKV2_CAPTE</name>
<dbReference type="PROSITE" id="PS00028">
    <property type="entry name" value="ZINC_FINGER_C2H2_1"/>
    <property type="match status" value="3"/>
</dbReference>
<gene>
    <name evidence="8" type="ORF">CAPTEDRAFT_214119</name>
</gene>
<evidence type="ECO:0000313" key="10">
    <source>
        <dbReference type="Proteomes" id="UP000014760"/>
    </source>
</evidence>
<dbReference type="OrthoDB" id="6255447at2759"/>
<evidence type="ECO:0000256" key="2">
    <source>
        <dbReference type="ARBA" id="ARBA00022737"/>
    </source>
</evidence>
<feature type="region of interest" description="Disordered" evidence="6">
    <location>
        <begin position="81"/>
        <end position="111"/>
    </location>
</feature>
<dbReference type="InterPro" id="IPR036236">
    <property type="entry name" value="Znf_C2H2_sf"/>
</dbReference>
<feature type="region of interest" description="Disordered" evidence="6">
    <location>
        <begin position="657"/>
        <end position="692"/>
    </location>
</feature>
<feature type="compositionally biased region" description="Acidic residues" evidence="6">
    <location>
        <begin position="657"/>
        <end position="673"/>
    </location>
</feature>
<feature type="domain" description="C2H2-type" evidence="7">
    <location>
        <begin position="237"/>
        <end position="265"/>
    </location>
</feature>
<dbReference type="HOGENOM" id="CLU_375633_0_0_1"/>
<evidence type="ECO:0000256" key="1">
    <source>
        <dbReference type="ARBA" id="ARBA00022723"/>
    </source>
</evidence>
<evidence type="ECO:0000256" key="5">
    <source>
        <dbReference type="PROSITE-ProRule" id="PRU00042"/>
    </source>
</evidence>